<evidence type="ECO:0000256" key="1">
    <source>
        <dbReference type="ARBA" id="ARBA00022723"/>
    </source>
</evidence>
<dbReference type="GO" id="GO:0008270">
    <property type="term" value="F:zinc ion binding"/>
    <property type="evidence" value="ECO:0007669"/>
    <property type="project" value="InterPro"/>
</dbReference>
<dbReference type="InterPro" id="IPR007219">
    <property type="entry name" value="XnlR_reg_dom"/>
</dbReference>
<dbReference type="SMART" id="SM00066">
    <property type="entry name" value="GAL4"/>
    <property type="match status" value="1"/>
</dbReference>
<evidence type="ECO:0000313" key="8">
    <source>
        <dbReference type="EMBL" id="KAJ5214893.1"/>
    </source>
</evidence>
<dbReference type="SUPFAM" id="SSF57701">
    <property type="entry name" value="Zn2/Cys6 DNA-binding domain"/>
    <property type="match status" value="1"/>
</dbReference>
<evidence type="ECO:0000256" key="2">
    <source>
        <dbReference type="ARBA" id="ARBA00023015"/>
    </source>
</evidence>
<feature type="domain" description="Zn(2)-C6 fungal-type" evidence="7">
    <location>
        <begin position="85"/>
        <end position="115"/>
    </location>
</feature>
<dbReference type="PANTHER" id="PTHR47654">
    <property type="entry name" value="ZN(II)2CYS6 TRANSCRIPTION FACTOR (EUROFUNG)-RELATED"/>
    <property type="match status" value="1"/>
</dbReference>
<dbReference type="OrthoDB" id="5296287at2759"/>
<dbReference type="PANTHER" id="PTHR47654:SF1">
    <property type="entry name" value="ZN(II)2CYS6 TRANSCRIPTION FACTOR (EUROFUNG)"/>
    <property type="match status" value="1"/>
</dbReference>
<dbReference type="InterPro" id="IPR036864">
    <property type="entry name" value="Zn2-C6_fun-type_DNA-bd_sf"/>
</dbReference>
<keyword evidence="3" id="KW-0238">DNA-binding</keyword>
<dbReference type="Pfam" id="PF00172">
    <property type="entry name" value="Zn_clus"/>
    <property type="match status" value="1"/>
</dbReference>
<protein>
    <recommendedName>
        <fullName evidence="7">Zn(2)-C6 fungal-type domain-containing protein</fullName>
    </recommendedName>
</protein>
<feature type="non-terminal residue" evidence="8">
    <location>
        <position position="1"/>
    </location>
</feature>
<evidence type="ECO:0000313" key="9">
    <source>
        <dbReference type="Proteomes" id="UP001150941"/>
    </source>
</evidence>
<dbReference type="InterPro" id="IPR001138">
    <property type="entry name" value="Zn2Cys6_DnaBD"/>
</dbReference>
<proteinExistence type="predicted"/>
<evidence type="ECO:0000256" key="6">
    <source>
        <dbReference type="SAM" id="MobiDB-lite"/>
    </source>
</evidence>
<keyword evidence="9" id="KW-1185">Reference proteome</keyword>
<comment type="caution">
    <text evidence="8">The sequence shown here is derived from an EMBL/GenBank/DDBJ whole genome shotgun (WGS) entry which is preliminary data.</text>
</comment>
<dbReference type="GO" id="GO:0000981">
    <property type="term" value="F:DNA-binding transcription factor activity, RNA polymerase II-specific"/>
    <property type="evidence" value="ECO:0007669"/>
    <property type="project" value="InterPro"/>
</dbReference>
<dbReference type="CDD" id="cd00067">
    <property type="entry name" value="GAL4"/>
    <property type="match status" value="1"/>
</dbReference>
<dbReference type="CDD" id="cd12148">
    <property type="entry name" value="fungal_TF_MHR"/>
    <property type="match status" value="1"/>
</dbReference>
<sequence length="742" mass="83181">PPPETTEDTGILGGESTPPVYDWSAPNLVHSTPFGFSTNLDHPLGPGPAGIPNEPTEDQFSNAKVPIPRSANPNVWTSSGRTSRACENCREQKAKCSGHRPVCTRCKDSGLQCIYSYRKREKMVKQVEDLTAQVHSYENVLREIYPKLDTLSGQFVDRMLGDQLVRISHSAAFSEDGSSTAHPLAAMDHTEEDFNRDEKVQALGFVGEHAEITWLYRLKRDLDQESSTPSGETLDRPSISSLNYFLGEMELLCFDEIELTGRPPQTIADQFVEAYFETVHPAFPIIGKSVFLGQYRSFYSNPNLQPGKRWMAVLNLVFAIGARNFFLLNGPLAEPADKPVVFFTRAWRLSLENVALFDHPNLQQTQVEGLAAFFLLATGQVNRSWRIIGIAIRSAVAMGLNLRSQSDSIPYVSKETRYRVWWALFTLDIVLSVMTGRPPSVGKTFCTTPLPVPYRDEDFPDEAVKQLITDHGLRNTLLRSLLSDDNIPGLNEATMDRSPGPSQTSGLGSQEGPSNQIKLEALTPSMTFYFLYAVDLGLLMRRAIEALYAPGATRRTWKEIENAISTFNDQADQWLSRLPAQFNFARLSINHPLALQRARLAFQFFTTKLVITQPCLRHLAYQPVGSPASGHQCDAMATVCVQTAKQMLSIFPDAFDASFLYRICPWWCILHYIVQSLTILLIELFTRSHPGTIESLGLAKDIRRAMHWLREMAARDSSSHQAFSVFRDILARHGPRFALNVD</sequence>
<dbReference type="PROSITE" id="PS50048">
    <property type="entry name" value="ZN2_CY6_FUNGAL_2"/>
    <property type="match status" value="1"/>
</dbReference>
<reference evidence="8" key="1">
    <citation type="submission" date="2022-11" db="EMBL/GenBank/DDBJ databases">
        <authorList>
            <person name="Petersen C."/>
        </authorList>
    </citation>
    <scope>NUCLEOTIDE SEQUENCE</scope>
    <source>
        <strain evidence="8">IBT 19713</strain>
    </source>
</reference>
<evidence type="ECO:0000256" key="3">
    <source>
        <dbReference type="ARBA" id="ARBA00023125"/>
    </source>
</evidence>
<evidence type="ECO:0000256" key="5">
    <source>
        <dbReference type="ARBA" id="ARBA00023242"/>
    </source>
</evidence>
<feature type="region of interest" description="Disordered" evidence="6">
    <location>
        <begin position="489"/>
        <end position="514"/>
    </location>
</feature>
<dbReference type="RefSeq" id="XP_058325390.1">
    <property type="nucleotide sequence ID" value="XM_058479867.1"/>
</dbReference>
<dbReference type="EMBL" id="JAPQKS010000009">
    <property type="protein sequence ID" value="KAJ5214893.1"/>
    <property type="molecule type" value="Genomic_DNA"/>
</dbReference>
<organism evidence="8 9">
    <name type="scientific">Penicillium chermesinum</name>
    <dbReference type="NCBI Taxonomy" id="63820"/>
    <lineage>
        <taxon>Eukaryota</taxon>
        <taxon>Fungi</taxon>
        <taxon>Dikarya</taxon>
        <taxon>Ascomycota</taxon>
        <taxon>Pezizomycotina</taxon>
        <taxon>Eurotiomycetes</taxon>
        <taxon>Eurotiomycetidae</taxon>
        <taxon>Eurotiales</taxon>
        <taxon>Aspergillaceae</taxon>
        <taxon>Penicillium</taxon>
    </lineage>
</organism>
<keyword evidence="1" id="KW-0479">Metal-binding</keyword>
<dbReference type="GO" id="GO:0006351">
    <property type="term" value="P:DNA-templated transcription"/>
    <property type="evidence" value="ECO:0007669"/>
    <property type="project" value="InterPro"/>
</dbReference>
<dbReference type="AlphaFoldDB" id="A0A9W9T9V0"/>
<gene>
    <name evidence="8" type="ORF">N7468_010572</name>
</gene>
<dbReference type="PROSITE" id="PS00463">
    <property type="entry name" value="ZN2_CY6_FUNGAL_1"/>
    <property type="match status" value="1"/>
</dbReference>
<dbReference type="Pfam" id="PF04082">
    <property type="entry name" value="Fungal_trans"/>
    <property type="match status" value="1"/>
</dbReference>
<dbReference type="SMART" id="SM00906">
    <property type="entry name" value="Fungal_trans"/>
    <property type="match status" value="1"/>
</dbReference>
<feature type="compositionally biased region" description="Polar residues" evidence="6">
    <location>
        <begin position="500"/>
        <end position="514"/>
    </location>
</feature>
<accession>A0A9W9T9V0</accession>
<reference evidence="8" key="2">
    <citation type="journal article" date="2023" name="IMA Fungus">
        <title>Comparative genomic study of the Penicillium genus elucidates a diverse pangenome and 15 lateral gene transfer events.</title>
        <authorList>
            <person name="Petersen C."/>
            <person name="Sorensen T."/>
            <person name="Nielsen M.R."/>
            <person name="Sondergaard T.E."/>
            <person name="Sorensen J.L."/>
            <person name="Fitzpatrick D.A."/>
            <person name="Frisvad J.C."/>
            <person name="Nielsen K.L."/>
        </authorList>
    </citation>
    <scope>NUCLEOTIDE SEQUENCE</scope>
    <source>
        <strain evidence="8">IBT 19713</strain>
    </source>
</reference>
<evidence type="ECO:0000259" key="7">
    <source>
        <dbReference type="PROSITE" id="PS50048"/>
    </source>
</evidence>
<dbReference type="Proteomes" id="UP001150941">
    <property type="component" value="Unassembled WGS sequence"/>
</dbReference>
<dbReference type="Gene3D" id="4.10.240.10">
    <property type="entry name" value="Zn(2)-C6 fungal-type DNA-binding domain"/>
    <property type="match status" value="1"/>
</dbReference>
<evidence type="ECO:0000256" key="4">
    <source>
        <dbReference type="ARBA" id="ARBA00023163"/>
    </source>
</evidence>
<dbReference type="GO" id="GO:0003677">
    <property type="term" value="F:DNA binding"/>
    <property type="evidence" value="ECO:0007669"/>
    <property type="project" value="UniProtKB-KW"/>
</dbReference>
<dbReference type="GeneID" id="83207171"/>
<keyword evidence="2" id="KW-0805">Transcription regulation</keyword>
<name>A0A9W9T9V0_9EURO</name>
<keyword evidence="4" id="KW-0804">Transcription</keyword>
<dbReference type="InterPro" id="IPR053230">
    <property type="entry name" value="Trans_reg_galc"/>
</dbReference>
<keyword evidence="5" id="KW-0539">Nucleus</keyword>